<protein>
    <submittedName>
        <fullName evidence="1">Uncharacterized protein</fullName>
    </submittedName>
</protein>
<gene>
    <name evidence="1" type="ORF">LCGC14_2386530</name>
</gene>
<organism evidence="1">
    <name type="scientific">marine sediment metagenome</name>
    <dbReference type="NCBI Taxonomy" id="412755"/>
    <lineage>
        <taxon>unclassified sequences</taxon>
        <taxon>metagenomes</taxon>
        <taxon>ecological metagenomes</taxon>
    </lineage>
</organism>
<dbReference type="EMBL" id="LAZR01035514">
    <property type="protein sequence ID" value="KKL27300.1"/>
    <property type="molecule type" value="Genomic_DNA"/>
</dbReference>
<name>A0A0F9BZG6_9ZZZZ</name>
<accession>A0A0F9BZG6</accession>
<proteinExistence type="predicted"/>
<comment type="caution">
    <text evidence="1">The sequence shown here is derived from an EMBL/GenBank/DDBJ whole genome shotgun (WGS) entry which is preliminary data.</text>
</comment>
<evidence type="ECO:0000313" key="1">
    <source>
        <dbReference type="EMBL" id="KKL27300.1"/>
    </source>
</evidence>
<sequence>MKFTKEEISLCKQVAEKHRKKVGWGDWGLVDDQIHLYDVITIEKATVEKGIIPLWAISDCLDWLQEKTYELGDERMDLYLRGKKWHCYPWVRCVKETEWHEEGKTLLEALLRAVLAVLEEKNERTKTS</sequence>
<reference evidence="1" key="1">
    <citation type="journal article" date="2015" name="Nature">
        <title>Complex archaea that bridge the gap between prokaryotes and eukaryotes.</title>
        <authorList>
            <person name="Spang A."/>
            <person name="Saw J.H."/>
            <person name="Jorgensen S.L."/>
            <person name="Zaremba-Niedzwiedzka K."/>
            <person name="Martijn J."/>
            <person name="Lind A.E."/>
            <person name="van Eijk R."/>
            <person name="Schleper C."/>
            <person name="Guy L."/>
            <person name="Ettema T.J."/>
        </authorList>
    </citation>
    <scope>NUCLEOTIDE SEQUENCE</scope>
</reference>
<dbReference type="AlphaFoldDB" id="A0A0F9BZG6"/>